<accession>A0AAE0LA86</accession>
<evidence type="ECO:0000313" key="5">
    <source>
        <dbReference type="Proteomes" id="UP001190700"/>
    </source>
</evidence>
<dbReference type="Pfam" id="PF00581">
    <property type="entry name" value="Rhodanese"/>
    <property type="match status" value="1"/>
</dbReference>
<dbReference type="InterPro" id="IPR036873">
    <property type="entry name" value="Rhodanese-like_dom_sf"/>
</dbReference>
<feature type="domain" description="Rhodanese" evidence="3">
    <location>
        <begin position="103"/>
        <end position="197"/>
    </location>
</feature>
<name>A0AAE0LA86_9CHLO</name>
<keyword evidence="2" id="KW-1133">Transmembrane helix</keyword>
<dbReference type="AlphaFoldDB" id="A0AAE0LA86"/>
<dbReference type="Proteomes" id="UP001190700">
    <property type="component" value="Unassembled WGS sequence"/>
</dbReference>
<sequence>MLAHAAVPVSASCTRLSQRRTHIPAKLQGQRQASSFAAKTSAVRLTLRFFQHETKMSLHRPLQGAVALRPRSQRGFTTRVAAGDGPQMATEDELQQQMKQLPVVVDVRDPVEREDASRATVPASVNVPLNMDGLKQSQRSTTLEEFKQKLDASGALPTDKSRPIVTHCGSGGRGAKAQQFLMELGYTNVMNGGTPERIVEAITSSPAPPPPAAAPKDPFGFGDSGSLRQPTAEEKGSNLELFGLIMGTLVGSILFLFLVFLLL</sequence>
<dbReference type="SUPFAM" id="SSF52821">
    <property type="entry name" value="Rhodanese/Cell cycle control phosphatase"/>
    <property type="match status" value="1"/>
</dbReference>
<organism evidence="4 5">
    <name type="scientific">Cymbomonas tetramitiformis</name>
    <dbReference type="NCBI Taxonomy" id="36881"/>
    <lineage>
        <taxon>Eukaryota</taxon>
        <taxon>Viridiplantae</taxon>
        <taxon>Chlorophyta</taxon>
        <taxon>Pyramimonadophyceae</taxon>
        <taxon>Pyramimonadales</taxon>
        <taxon>Pyramimonadaceae</taxon>
        <taxon>Cymbomonas</taxon>
    </lineage>
</organism>
<reference evidence="4 5" key="1">
    <citation type="journal article" date="2015" name="Genome Biol. Evol.">
        <title>Comparative Genomics of a Bacterivorous Green Alga Reveals Evolutionary Causalities and Consequences of Phago-Mixotrophic Mode of Nutrition.</title>
        <authorList>
            <person name="Burns J.A."/>
            <person name="Paasch A."/>
            <person name="Narechania A."/>
            <person name="Kim E."/>
        </authorList>
    </citation>
    <scope>NUCLEOTIDE SEQUENCE [LARGE SCALE GENOMIC DNA]</scope>
    <source>
        <strain evidence="4 5">PLY_AMNH</strain>
    </source>
</reference>
<evidence type="ECO:0000259" key="3">
    <source>
        <dbReference type="PROSITE" id="PS50206"/>
    </source>
</evidence>
<dbReference type="Gene3D" id="3.40.250.10">
    <property type="entry name" value="Rhodanese-like domain"/>
    <property type="match status" value="1"/>
</dbReference>
<keyword evidence="2" id="KW-0472">Membrane</keyword>
<evidence type="ECO:0000256" key="1">
    <source>
        <dbReference type="SAM" id="MobiDB-lite"/>
    </source>
</evidence>
<dbReference type="InterPro" id="IPR050229">
    <property type="entry name" value="GlpE_sulfurtransferase"/>
</dbReference>
<feature type="transmembrane region" description="Helical" evidence="2">
    <location>
        <begin position="241"/>
        <end position="262"/>
    </location>
</feature>
<keyword evidence="2" id="KW-0812">Transmembrane</keyword>
<dbReference type="EMBL" id="LGRX02005750">
    <property type="protein sequence ID" value="KAK3277936.1"/>
    <property type="molecule type" value="Genomic_DNA"/>
</dbReference>
<dbReference type="PANTHER" id="PTHR43031:SF1">
    <property type="entry name" value="PYRIDINE NUCLEOTIDE-DISULPHIDE OXIDOREDUCTASE"/>
    <property type="match status" value="1"/>
</dbReference>
<proteinExistence type="predicted"/>
<keyword evidence="5" id="KW-1185">Reference proteome</keyword>
<dbReference type="InterPro" id="IPR001763">
    <property type="entry name" value="Rhodanese-like_dom"/>
</dbReference>
<comment type="caution">
    <text evidence="4">The sequence shown here is derived from an EMBL/GenBank/DDBJ whole genome shotgun (WGS) entry which is preliminary data.</text>
</comment>
<protein>
    <recommendedName>
        <fullName evidence="3">Rhodanese domain-containing protein</fullName>
    </recommendedName>
</protein>
<dbReference type="PROSITE" id="PS50206">
    <property type="entry name" value="RHODANESE_3"/>
    <property type="match status" value="1"/>
</dbReference>
<feature type="region of interest" description="Disordered" evidence="1">
    <location>
        <begin position="203"/>
        <end position="232"/>
    </location>
</feature>
<dbReference type="PANTHER" id="PTHR43031">
    <property type="entry name" value="FAD-DEPENDENT OXIDOREDUCTASE"/>
    <property type="match status" value="1"/>
</dbReference>
<dbReference type="SMART" id="SM00450">
    <property type="entry name" value="RHOD"/>
    <property type="match status" value="1"/>
</dbReference>
<dbReference type="CDD" id="cd00158">
    <property type="entry name" value="RHOD"/>
    <property type="match status" value="1"/>
</dbReference>
<evidence type="ECO:0000256" key="2">
    <source>
        <dbReference type="SAM" id="Phobius"/>
    </source>
</evidence>
<gene>
    <name evidence="4" type="ORF">CYMTET_14090</name>
</gene>
<evidence type="ECO:0000313" key="4">
    <source>
        <dbReference type="EMBL" id="KAK3277936.1"/>
    </source>
</evidence>